<evidence type="ECO:0000256" key="8">
    <source>
        <dbReference type="SAM" id="Phobius"/>
    </source>
</evidence>
<dbReference type="InterPro" id="IPR026441">
    <property type="entry name" value="Exosort_XrtH"/>
</dbReference>
<sequence length="168" mass="18759">MKRFFLIFATVLVALFSLEMWNPVQANVVVPFTGLLAKISAFVIAPFDDNVIAMGKVLRFRDTGFAVSIEAGCNGVEATIVLIAAVVAFPADWKSRCLAIGLGFLAIQALNIVRIISLFYLGDWNTEVFKWVHLYLWPALIMLDVLIVFILYLRHLGRRDQEFAHAAG</sequence>
<keyword evidence="5 9" id="KW-0378">Hydrolase</keyword>
<dbReference type="EMBL" id="SRLE01000013">
    <property type="protein sequence ID" value="TGD71507.1"/>
    <property type="molecule type" value="Genomic_DNA"/>
</dbReference>
<evidence type="ECO:0000256" key="5">
    <source>
        <dbReference type="ARBA" id="ARBA00022801"/>
    </source>
</evidence>
<feature type="transmembrane region" description="Helical" evidence="8">
    <location>
        <begin position="134"/>
        <end position="153"/>
    </location>
</feature>
<proteinExistence type="predicted"/>
<dbReference type="AlphaFoldDB" id="A0A4Z0LWF1"/>
<evidence type="ECO:0000256" key="4">
    <source>
        <dbReference type="ARBA" id="ARBA00022692"/>
    </source>
</evidence>
<comment type="subcellular location">
    <subcellularLocation>
        <location evidence="1">Cell membrane</location>
        <topology evidence="1">Multi-pass membrane protein</topology>
    </subcellularLocation>
</comment>
<dbReference type="InterPro" id="IPR019127">
    <property type="entry name" value="Exosortase"/>
</dbReference>
<keyword evidence="4 8" id="KW-0812">Transmembrane</keyword>
<keyword evidence="7 8" id="KW-0472">Membrane</keyword>
<dbReference type="NCBIfam" id="TIGR04178">
    <property type="entry name" value="exo_archaeo"/>
    <property type="match status" value="1"/>
</dbReference>
<accession>A0A4Z0LWF1</accession>
<dbReference type="GO" id="GO:0006508">
    <property type="term" value="P:proteolysis"/>
    <property type="evidence" value="ECO:0007669"/>
    <property type="project" value="UniProtKB-KW"/>
</dbReference>
<evidence type="ECO:0000256" key="3">
    <source>
        <dbReference type="ARBA" id="ARBA00022670"/>
    </source>
</evidence>
<dbReference type="GO" id="GO:0005886">
    <property type="term" value="C:plasma membrane"/>
    <property type="evidence" value="ECO:0007669"/>
    <property type="project" value="UniProtKB-SubCell"/>
</dbReference>
<dbReference type="OrthoDB" id="5540917at2"/>
<protein>
    <submittedName>
        <fullName evidence="9">Exosortase H</fullName>
        <ecNumber evidence="9">3.4.22.-</ecNumber>
    </submittedName>
</protein>
<dbReference type="EC" id="3.4.22.-" evidence="9"/>
<dbReference type="Proteomes" id="UP000298050">
    <property type="component" value="Unassembled WGS sequence"/>
</dbReference>
<evidence type="ECO:0000313" key="10">
    <source>
        <dbReference type="Proteomes" id="UP000298050"/>
    </source>
</evidence>
<feature type="transmembrane region" description="Helical" evidence="8">
    <location>
        <begin position="65"/>
        <end position="91"/>
    </location>
</feature>
<evidence type="ECO:0000256" key="1">
    <source>
        <dbReference type="ARBA" id="ARBA00004651"/>
    </source>
</evidence>
<reference evidence="9 10" key="1">
    <citation type="submission" date="2019-04" db="EMBL/GenBank/DDBJ databases">
        <title>Taxonomy of novel Haliea sp. from mangrove soil of West Coast of India.</title>
        <authorList>
            <person name="Verma A."/>
            <person name="Kumar P."/>
            <person name="Krishnamurthi S."/>
        </authorList>
    </citation>
    <scope>NUCLEOTIDE SEQUENCE [LARGE SCALE GENOMIC DNA]</scope>
    <source>
        <strain evidence="9 10">SAOS-164</strain>
    </source>
</reference>
<dbReference type="GO" id="GO:0008233">
    <property type="term" value="F:peptidase activity"/>
    <property type="evidence" value="ECO:0007669"/>
    <property type="project" value="UniProtKB-KW"/>
</dbReference>
<dbReference type="Pfam" id="PF09721">
    <property type="entry name" value="Exosortase_EpsH"/>
    <property type="match status" value="1"/>
</dbReference>
<name>A0A4Z0LWF1_9GAMM</name>
<evidence type="ECO:0000313" key="9">
    <source>
        <dbReference type="EMBL" id="TGD71507.1"/>
    </source>
</evidence>
<keyword evidence="2" id="KW-1003">Cell membrane</keyword>
<dbReference type="InterPro" id="IPR026392">
    <property type="entry name" value="Exo/Archaeosortase_dom"/>
</dbReference>
<dbReference type="RefSeq" id="WP_135446023.1">
    <property type="nucleotide sequence ID" value="NZ_SRLE01000013.1"/>
</dbReference>
<evidence type="ECO:0000256" key="2">
    <source>
        <dbReference type="ARBA" id="ARBA00022475"/>
    </source>
</evidence>
<feature type="transmembrane region" description="Helical" evidence="8">
    <location>
        <begin position="98"/>
        <end position="122"/>
    </location>
</feature>
<keyword evidence="6 8" id="KW-1133">Transmembrane helix</keyword>
<evidence type="ECO:0000256" key="7">
    <source>
        <dbReference type="ARBA" id="ARBA00023136"/>
    </source>
</evidence>
<comment type="caution">
    <text evidence="9">The sequence shown here is derived from an EMBL/GenBank/DDBJ whole genome shotgun (WGS) entry which is preliminary data.</text>
</comment>
<evidence type="ECO:0000256" key="6">
    <source>
        <dbReference type="ARBA" id="ARBA00022989"/>
    </source>
</evidence>
<keyword evidence="10" id="KW-1185">Reference proteome</keyword>
<keyword evidence="3" id="KW-0645">Protease</keyword>
<dbReference type="NCBIfam" id="TIGR04177">
    <property type="entry name" value="exosort_XrtH"/>
    <property type="match status" value="1"/>
</dbReference>
<organism evidence="9 10">
    <name type="scientific">Mangrovimicrobium sediminis</name>
    <dbReference type="NCBI Taxonomy" id="2562682"/>
    <lineage>
        <taxon>Bacteria</taxon>
        <taxon>Pseudomonadati</taxon>
        <taxon>Pseudomonadota</taxon>
        <taxon>Gammaproteobacteria</taxon>
        <taxon>Cellvibrionales</taxon>
        <taxon>Halieaceae</taxon>
        <taxon>Mangrovimicrobium</taxon>
    </lineage>
</organism>
<gene>
    <name evidence="9" type="primary">xrtH</name>
    <name evidence="9" type="ORF">E4634_17795</name>
</gene>